<protein>
    <submittedName>
        <fullName evidence="1">Uncharacterized protein</fullName>
    </submittedName>
</protein>
<sequence length="71" mass="7644">MPATSCAPPLFSAARLGGGSAVSASITPRLAIRRLAGWACACMEVQCVRLTMVGMRMVELRIRYSIFDLPD</sequence>
<accession>A0A5C3LM32</accession>
<name>A0A5C3LM32_9AGAR</name>
<gene>
    <name evidence="1" type="ORF">BDQ12DRAFT_691792</name>
</gene>
<evidence type="ECO:0000313" key="2">
    <source>
        <dbReference type="Proteomes" id="UP000308652"/>
    </source>
</evidence>
<organism evidence="1 2">
    <name type="scientific">Crucibulum laeve</name>
    <dbReference type="NCBI Taxonomy" id="68775"/>
    <lineage>
        <taxon>Eukaryota</taxon>
        <taxon>Fungi</taxon>
        <taxon>Dikarya</taxon>
        <taxon>Basidiomycota</taxon>
        <taxon>Agaricomycotina</taxon>
        <taxon>Agaricomycetes</taxon>
        <taxon>Agaricomycetidae</taxon>
        <taxon>Agaricales</taxon>
        <taxon>Agaricineae</taxon>
        <taxon>Nidulariaceae</taxon>
        <taxon>Crucibulum</taxon>
    </lineage>
</organism>
<dbReference type="AlphaFoldDB" id="A0A5C3LM32"/>
<evidence type="ECO:0000313" key="1">
    <source>
        <dbReference type="EMBL" id="TFK32996.1"/>
    </source>
</evidence>
<dbReference type="EMBL" id="ML213658">
    <property type="protein sequence ID" value="TFK32996.1"/>
    <property type="molecule type" value="Genomic_DNA"/>
</dbReference>
<dbReference type="Proteomes" id="UP000308652">
    <property type="component" value="Unassembled WGS sequence"/>
</dbReference>
<reference evidence="1 2" key="1">
    <citation type="journal article" date="2019" name="Nat. Ecol. Evol.">
        <title>Megaphylogeny resolves global patterns of mushroom evolution.</title>
        <authorList>
            <person name="Varga T."/>
            <person name="Krizsan K."/>
            <person name="Foldi C."/>
            <person name="Dima B."/>
            <person name="Sanchez-Garcia M."/>
            <person name="Sanchez-Ramirez S."/>
            <person name="Szollosi G.J."/>
            <person name="Szarkandi J.G."/>
            <person name="Papp V."/>
            <person name="Albert L."/>
            <person name="Andreopoulos W."/>
            <person name="Angelini C."/>
            <person name="Antonin V."/>
            <person name="Barry K.W."/>
            <person name="Bougher N.L."/>
            <person name="Buchanan P."/>
            <person name="Buyck B."/>
            <person name="Bense V."/>
            <person name="Catcheside P."/>
            <person name="Chovatia M."/>
            <person name="Cooper J."/>
            <person name="Damon W."/>
            <person name="Desjardin D."/>
            <person name="Finy P."/>
            <person name="Geml J."/>
            <person name="Haridas S."/>
            <person name="Hughes K."/>
            <person name="Justo A."/>
            <person name="Karasinski D."/>
            <person name="Kautmanova I."/>
            <person name="Kiss B."/>
            <person name="Kocsube S."/>
            <person name="Kotiranta H."/>
            <person name="LaButti K.M."/>
            <person name="Lechner B.E."/>
            <person name="Liimatainen K."/>
            <person name="Lipzen A."/>
            <person name="Lukacs Z."/>
            <person name="Mihaltcheva S."/>
            <person name="Morgado L.N."/>
            <person name="Niskanen T."/>
            <person name="Noordeloos M.E."/>
            <person name="Ohm R.A."/>
            <person name="Ortiz-Santana B."/>
            <person name="Ovrebo C."/>
            <person name="Racz N."/>
            <person name="Riley R."/>
            <person name="Savchenko A."/>
            <person name="Shiryaev A."/>
            <person name="Soop K."/>
            <person name="Spirin V."/>
            <person name="Szebenyi C."/>
            <person name="Tomsovsky M."/>
            <person name="Tulloss R.E."/>
            <person name="Uehling J."/>
            <person name="Grigoriev I.V."/>
            <person name="Vagvolgyi C."/>
            <person name="Papp T."/>
            <person name="Martin F.M."/>
            <person name="Miettinen O."/>
            <person name="Hibbett D.S."/>
            <person name="Nagy L.G."/>
        </authorList>
    </citation>
    <scope>NUCLEOTIDE SEQUENCE [LARGE SCALE GENOMIC DNA]</scope>
    <source>
        <strain evidence="1 2">CBS 166.37</strain>
    </source>
</reference>
<proteinExistence type="predicted"/>
<keyword evidence="2" id="KW-1185">Reference proteome</keyword>